<evidence type="ECO:0000313" key="6">
    <source>
        <dbReference type="RefSeq" id="XP_013411085.1"/>
    </source>
</evidence>
<feature type="repeat" description="ANK" evidence="3">
    <location>
        <begin position="196"/>
        <end position="229"/>
    </location>
</feature>
<dbReference type="Pfam" id="PF12796">
    <property type="entry name" value="Ank_2"/>
    <property type="match status" value="3"/>
</dbReference>
<dbReference type="InParanoid" id="A0A1S3JKZ5"/>
<dbReference type="Pfam" id="PF07525">
    <property type="entry name" value="SOCS_box"/>
    <property type="match status" value="1"/>
</dbReference>
<dbReference type="GeneID" id="106174197"/>
<dbReference type="STRING" id="7574.A0A1S3JKZ5"/>
<evidence type="ECO:0000259" key="4">
    <source>
        <dbReference type="PROSITE" id="PS50225"/>
    </source>
</evidence>
<dbReference type="PROSITE" id="PS50088">
    <property type="entry name" value="ANK_REPEAT"/>
    <property type="match status" value="5"/>
</dbReference>
<feature type="repeat" description="ANK" evidence="3">
    <location>
        <begin position="266"/>
        <end position="298"/>
    </location>
</feature>
<name>A0A1S3JKZ5_LINAN</name>
<dbReference type="OrthoDB" id="7464126at2759"/>
<keyword evidence="1" id="KW-0677">Repeat</keyword>
<dbReference type="RefSeq" id="XP_013411085.1">
    <property type="nucleotide sequence ID" value="XM_013555631.1"/>
</dbReference>
<evidence type="ECO:0000256" key="3">
    <source>
        <dbReference type="PROSITE-ProRule" id="PRU00023"/>
    </source>
</evidence>
<feature type="repeat" description="ANK" evidence="3">
    <location>
        <begin position="163"/>
        <end position="195"/>
    </location>
</feature>
<keyword evidence="2 3" id="KW-0040">ANK repeat</keyword>
<dbReference type="PRINTS" id="PR01415">
    <property type="entry name" value="ANKYRIN"/>
</dbReference>
<dbReference type="Gene3D" id="1.25.40.20">
    <property type="entry name" value="Ankyrin repeat-containing domain"/>
    <property type="match status" value="3"/>
</dbReference>
<protein>
    <submittedName>
        <fullName evidence="6">Ankyrin repeat domain-containing protein 17</fullName>
    </submittedName>
</protein>
<feature type="repeat" description="ANK" evidence="3">
    <location>
        <begin position="300"/>
        <end position="332"/>
    </location>
</feature>
<dbReference type="Proteomes" id="UP000085678">
    <property type="component" value="Unplaced"/>
</dbReference>
<reference evidence="6" key="1">
    <citation type="submission" date="2025-08" db="UniProtKB">
        <authorList>
            <consortium name="RefSeq"/>
        </authorList>
    </citation>
    <scope>IDENTIFICATION</scope>
    <source>
        <tissue evidence="6">Gonads</tissue>
    </source>
</reference>
<gene>
    <name evidence="6" type="primary">LOC106174197</name>
</gene>
<dbReference type="SMART" id="SM00248">
    <property type="entry name" value="ANK"/>
    <property type="match status" value="10"/>
</dbReference>
<dbReference type="PROSITE" id="PS50297">
    <property type="entry name" value="ANK_REP_REGION"/>
    <property type="match status" value="5"/>
</dbReference>
<evidence type="ECO:0000256" key="1">
    <source>
        <dbReference type="ARBA" id="ARBA00022737"/>
    </source>
</evidence>
<dbReference type="PROSITE" id="PS50225">
    <property type="entry name" value="SOCS"/>
    <property type="match status" value="1"/>
</dbReference>
<dbReference type="KEGG" id="lak:106174197"/>
<dbReference type="PANTHER" id="PTHR24126:SF14">
    <property type="entry name" value="ANK_REP_REGION DOMAIN-CONTAINING PROTEIN"/>
    <property type="match status" value="1"/>
</dbReference>
<sequence>MELERDSRLSGLLDAALRKDLEGLKTHLDSSMEVPDEVVVCAARGGWSDCVKLLLQHGMDIDATVSGDTALTLAARGGHLDTVRVLLDAGCDIDKPSKNMQTALAWATFYGNTEMVRELLARKACPDTMDTTLNKAPIVIAATYGYTEIASLLLNANCEVNGYEFPPLHEAVRNNYLSIVKLLIERGADVNAIDHGGYTPLHHAACNKNRSEVIKMLKDSGANINAYDGQLRSTPLALAIRCGRHDNIKALIEAGCNVNDGIEGFYSVTPLLLAINHNDAESVRLLLEAGADPDLQNHNTGKTPLLLATEENHKEITRLLIENNCDLDKFTPVAVALETGHFEIAKLLVAAGCDLFPAREWLRQQPISTEDESEDSVMEDMAWLIDACNKPPSLLELSRRIILKNLRSHDTGDLMNLPLPHLLKTYINLQ</sequence>
<dbReference type="InterPro" id="IPR002110">
    <property type="entry name" value="Ankyrin_rpt"/>
</dbReference>
<dbReference type="InterPro" id="IPR001496">
    <property type="entry name" value="SOCS_box"/>
</dbReference>
<proteinExistence type="predicted"/>
<keyword evidence="5" id="KW-1185">Reference proteome</keyword>
<dbReference type="SUPFAM" id="SSF48403">
    <property type="entry name" value="Ankyrin repeat"/>
    <property type="match status" value="1"/>
</dbReference>
<organism evidence="5 6">
    <name type="scientific">Lingula anatina</name>
    <name type="common">Brachiopod</name>
    <name type="synonym">Lingula unguis</name>
    <dbReference type="NCBI Taxonomy" id="7574"/>
    <lineage>
        <taxon>Eukaryota</taxon>
        <taxon>Metazoa</taxon>
        <taxon>Spiralia</taxon>
        <taxon>Lophotrochozoa</taxon>
        <taxon>Brachiopoda</taxon>
        <taxon>Linguliformea</taxon>
        <taxon>Lingulata</taxon>
        <taxon>Lingulida</taxon>
        <taxon>Linguloidea</taxon>
        <taxon>Lingulidae</taxon>
        <taxon>Lingula</taxon>
    </lineage>
</organism>
<evidence type="ECO:0000313" key="5">
    <source>
        <dbReference type="Proteomes" id="UP000085678"/>
    </source>
</evidence>
<dbReference type="PANTHER" id="PTHR24126">
    <property type="entry name" value="ANKYRIN REPEAT, PH AND SEC7 DOMAIN CONTAINING PROTEIN SECG-RELATED"/>
    <property type="match status" value="1"/>
</dbReference>
<feature type="repeat" description="ANK" evidence="3">
    <location>
        <begin position="66"/>
        <end position="98"/>
    </location>
</feature>
<dbReference type="OMA" id="DNWWPIH"/>
<evidence type="ECO:0000256" key="2">
    <source>
        <dbReference type="ARBA" id="ARBA00023043"/>
    </source>
</evidence>
<dbReference type="AlphaFoldDB" id="A0A1S3JKZ5"/>
<accession>A0A1S3JKZ5</accession>
<dbReference type="Pfam" id="PF00023">
    <property type="entry name" value="Ank"/>
    <property type="match status" value="2"/>
</dbReference>
<dbReference type="InterPro" id="IPR036770">
    <property type="entry name" value="Ankyrin_rpt-contain_sf"/>
</dbReference>
<feature type="domain" description="SOCS box" evidence="4">
    <location>
        <begin position="389"/>
        <end position="430"/>
    </location>
</feature>